<comment type="similarity">
    <text evidence="2">Belongs to the alpha-defensin family.</text>
</comment>
<comment type="subcellular location">
    <subcellularLocation>
        <location evidence="1">Secreted</location>
    </subcellularLocation>
</comment>
<dbReference type="InterPro" id="IPR006080">
    <property type="entry name" value="Beta/alpha-defensin_C"/>
</dbReference>
<dbReference type="GO" id="GO:0005615">
    <property type="term" value="C:extracellular space"/>
    <property type="evidence" value="ECO:0007669"/>
    <property type="project" value="InterPro"/>
</dbReference>
<feature type="domain" description="Mammalian defensins" evidence="10">
    <location>
        <begin position="26"/>
        <end position="54"/>
    </location>
</feature>
<dbReference type="RefSeq" id="XP_021010724.1">
    <property type="nucleotide sequence ID" value="XM_021155065.1"/>
</dbReference>
<dbReference type="AlphaFoldDB" id="A0A6P5P3F7"/>
<keyword evidence="6" id="KW-0211">Defensin</keyword>
<keyword evidence="5 9" id="KW-0732">Signal</keyword>
<reference evidence="12" key="1">
    <citation type="submission" date="2025-08" db="UniProtKB">
        <authorList>
            <consortium name="RefSeq"/>
        </authorList>
    </citation>
    <scope>IDENTIFICATION</scope>
</reference>
<dbReference type="InterPro" id="IPR006081">
    <property type="entry name" value="Alpha-defensin_C"/>
</dbReference>
<dbReference type="GO" id="GO:0042742">
    <property type="term" value="P:defense response to bacterium"/>
    <property type="evidence" value="ECO:0007669"/>
    <property type="project" value="UniProtKB-KW"/>
</dbReference>
<evidence type="ECO:0000256" key="5">
    <source>
        <dbReference type="ARBA" id="ARBA00022729"/>
    </source>
</evidence>
<evidence type="ECO:0000256" key="4">
    <source>
        <dbReference type="ARBA" id="ARBA00022529"/>
    </source>
</evidence>
<evidence type="ECO:0000256" key="8">
    <source>
        <dbReference type="ARBA" id="ARBA00023157"/>
    </source>
</evidence>
<feature type="chain" id="PRO_5028410356" evidence="9">
    <location>
        <begin position="20"/>
        <end position="55"/>
    </location>
</feature>
<keyword evidence="4" id="KW-0929">Antimicrobial</keyword>
<dbReference type="Proteomes" id="UP000515126">
    <property type="component" value="Unplaced"/>
</dbReference>
<dbReference type="InterPro" id="IPR016327">
    <property type="entry name" value="Alpha-defensin"/>
</dbReference>
<proteinExistence type="inferred from homology"/>
<evidence type="ECO:0000259" key="10">
    <source>
        <dbReference type="PROSITE" id="PS00269"/>
    </source>
</evidence>
<evidence type="ECO:0000256" key="1">
    <source>
        <dbReference type="ARBA" id="ARBA00004613"/>
    </source>
</evidence>
<name>A0A6P5P3F7_MUSCR</name>
<accession>A0A6P5P3F7</accession>
<organism evidence="11 12">
    <name type="scientific">Mus caroli</name>
    <name type="common">Ryukyu mouse</name>
    <name type="synonym">Ricefield mouse</name>
    <dbReference type="NCBI Taxonomy" id="10089"/>
    <lineage>
        <taxon>Eukaryota</taxon>
        <taxon>Metazoa</taxon>
        <taxon>Chordata</taxon>
        <taxon>Craniata</taxon>
        <taxon>Vertebrata</taxon>
        <taxon>Euteleostomi</taxon>
        <taxon>Mammalia</taxon>
        <taxon>Eutheria</taxon>
        <taxon>Euarchontoglires</taxon>
        <taxon>Glires</taxon>
        <taxon>Rodentia</taxon>
        <taxon>Myomorpha</taxon>
        <taxon>Muroidea</taxon>
        <taxon>Muridae</taxon>
        <taxon>Murinae</taxon>
        <taxon>Mus</taxon>
        <taxon>Mus</taxon>
    </lineage>
</organism>
<dbReference type="Pfam" id="PF00323">
    <property type="entry name" value="Defensin_1"/>
    <property type="match status" value="1"/>
</dbReference>
<dbReference type="Pfam" id="PF00879">
    <property type="entry name" value="Defensin_propep"/>
    <property type="match status" value="1"/>
</dbReference>
<dbReference type="GeneID" id="110288820"/>
<dbReference type="InterPro" id="IPR002366">
    <property type="entry name" value="Alpha-defensin_N"/>
</dbReference>
<keyword evidence="8" id="KW-1015">Disulfide bond</keyword>
<dbReference type="SMART" id="SM00048">
    <property type="entry name" value="DEFSN"/>
    <property type="match status" value="1"/>
</dbReference>
<evidence type="ECO:0000313" key="12">
    <source>
        <dbReference type="RefSeq" id="XP_021010724.1"/>
    </source>
</evidence>
<evidence type="ECO:0000256" key="7">
    <source>
        <dbReference type="ARBA" id="ARBA00023022"/>
    </source>
</evidence>
<keyword evidence="3" id="KW-0964">Secreted</keyword>
<protein>
    <submittedName>
        <fullName evidence="12">Alpha-defensin 26-like</fullName>
    </submittedName>
</protein>
<dbReference type="KEGG" id="mcal:110288820"/>
<feature type="signal peptide" evidence="9">
    <location>
        <begin position="1"/>
        <end position="19"/>
    </location>
</feature>
<dbReference type="SUPFAM" id="SSF57392">
    <property type="entry name" value="Defensin-like"/>
    <property type="match status" value="1"/>
</dbReference>
<evidence type="ECO:0000256" key="6">
    <source>
        <dbReference type="ARBA" id="ARBA00022940"/>
    </source>
</evidence>
<evidence type="ECO:0000256" key="9">
    <source>
        <dbReference type="SAM" id="SignalP"/>
    </source>
</evidence>
<evidence type="ECO:0000256" key="3">
    <source>
        <dbReference type="ARBA" id="ARBA00022525"/>
    </source>
</evidence>
<keyword evidence="7" id="KW-0044">Antibiotic</keyword>
<dbReference type="PROSITE" id="PS00269">
    <property type="entry name" value="DEFENSIN"/>
    <property type="match status" value="1"/>
</dbReference>
<gene>
    <name evidence="12" type="primary">LOC110288820</name>
</gene>
<sequence>MKILVLLSALVLLAFQVQAALRDLGCYCRKRGCTRRERINGTCRKGHLMYTLCCL</sequence>
<keyword evidence="11" id="KW-1185">Reference proteome</keyword>
<dbReference type="PIRSF" id="PIRSF001875">
    <property type="entry name" value="Alpha-defensin"/>
    <property type="match status" value="1"/>
</dbReference>
<evidence type="ECO:0000313" key="11">
    <source>
        <dbReference type="Proteomes" id="UP000515126"/>
    </source>
</evidence>
<evidence type="ECO:0000256" key="2">
    <source>
        <dbReference type="ARBA" id="ARBA00006519"/>
    </source>
</evidence>